<evidence type="ECO:0000259" key="1">
    <source>
        <dbReference type="Pfam" id="PF13701"/>
    </source>
</evidence>
<organism evidence="2 3">
    <name type="scientific">Zooshikella harenae</name>
    <dbReference type="NCBI Taxonomy" id="2827238"/>
    <lineage>
        <taxon>Bacteria</taxon>
        <taxon>Pseudomonadati</taxon>
        <taxon>Pseudomonadota</taxon>
        <taxon>Gammaproteobacteria</taxon>
        <taxon>Oceanospirillales</taxon>
        <taxon>Zooshikellaceae</taxon>
        <taxon>Zooshikella</taxon>
    </lineage>
</organism>
<dbReference type="RefSeq" id="WP_215822851.1">
    <property type="nucleotide sequence ID" value="NZ_JAGSOY010000357.1"/>
</dbReference>
<gene>
    <name evidence="2" type="ORF">KCG35_26105</name>
</gene>
<reference evidence="2 3" key="1">
    <citation type="submission" date="2021-04" db="EMBL/GenBank/DDBJ databases">
        <authorList>
            <person name="Pira H."/>
            <person name="Risdian C."/>
            <person name="Wink J."/>
        </authorList>
    </citation>
    <scope>NUCLEOTIDE SEQUENCE [LARGE SCALE GENOMIC DNA]</scope>
    <source>
        <strain evidence="2 3">WH53</strain>
    </source>
</reference>
<dbReference type="InterPro" id="IPR025668">
    <property type="entry name" value="Tnp_DDE_dom"/>
</dbReference>
<dbReference type="Pfam" id="PF13701">
    <property type="entry name" value="DDE_Tnp_1_4"/>
    <property type="match status" value="1"/>
</dbReference>
<protein>
    <submittedName>
        <fullName evidence="2">Transposase</fullName>
    </submittedName>
</protein>
<dbReference type="Proteomes" id="UP000690515">
    <property type="component" value="Unassembled WGS sequence"/>
</dbReference>
<comment type="caution">
    <text evidence="2">The sequence shown here is derived from an EMBL/GenBank/DDBJ whole genome shotgun (WGS) entry which is preliminary data.</text>
</comment>
<dbReference type="EMBL" id="JAGSOY010000357">
    <property type="protein sequence ID" value="MBU2714530.1"/>
    <property type="molecule type" value="Genomic_DNA"/>
</dbReference>
<name>A0ABS5ZKM6_9GAMM</name>
<sequence length="192" mass="22335">GAAFHAGAILKLLVQRLRQAWSKVQIIFRGDAGFCIPKILSWSDRHQVDYVVGISTNPRLVKKSELTQYLARRGFELYSTKHTVFSSFYYAAYSWSQHRRVVVKAEHDHRGANTRFVVTSLEANESHIYKKMYCARGDMENRIKEQKLLFSDRTSCHHWWPNQFRILLSSMAYTLVEALRRLALKKTILANA</sequence>
<proteinExistence type="predicted"/>
<evidence type="ECO:0000313" key="3">
    <source>
        <dbReference type="Proteomes" id="UP000690515"/>
    </source>
</evidence>
<accession>A0ABS5ZKM6</accession>
<feature type="domain" description="Transposase DDE" evidence="1">
    <location>
        <begin position="5"/>
        <end position="191"/>
    </location>
</feature>
<feature type="non-terminal residue" evidence="2">
    <location>
        <position position="1"/>
    </location>
</feature>
<feature type="non-terminal residue" evidence="2">
    <location>
        <position position="192"/>
    </location>
</feature>
<evidence type="ECO:0000313" key="2">
    <source>
        <dbReference type="EMBL" id="MBU2714530.1"/>
    </source>
</evidence>
<keyword evidence="3" id="KW-1185">Reference proteome</keyword>